<evidence type="ECO:0008006" key="3">
    <source>
        <dbReference type="Google" id="ProtNLM"/>
    </source>
</evidence>
<proteinExistence type="predicted"/>
<organism evidence="1 2">
    <name type="scientific">Microcoleus asticus IPMA8</name>
    <dbReference type="NCBI Taxonomy" id="2563858"/>
    <lineage>
        <taxon>Bacteria</taxon>
        <taxon>Bacillati</taxon>
        <taxon>Cyanobacteriota</taxon>
        <taxon>Cyanophyceae</taxon>
        <taxon>Oscillatoriophycideae</taxon>
        <taxon>Oscillatoriales</taxon>
        <taxon>Microcoleaceae</taxon>
        <taxon>Microcoleus</taxon>
        <taxon>Microcoleus asticus</taxon>
    </lineage>
</organism>
<accession>A0ABX2D5T5</accession>
<keyword evidence="2" id="KW-1185">Reference proteome</keyword>
<name>A0ABX2D5T5_9CYAN</name>
<sequence>MNFAILRKLKIKMSLIRREMWAITRKLWVVALMVLIIAMLLILTNIHPFLAVNAPIKADILVVEGWLPDYAIESAIAEFKKGKYRQLITTGVPLSKGYYLAEYKNYAELTAATCIALGFDKNKVVAVPAASVVKHRTAASAIALSDWLAASAIKVDSINLYSFGPHARRSWIVFKEVLNPAIKVGIIAAEPQDYNSQEWWKSSEGFRTVIGEIIAYIYARFVDWKT</sequence>
<dbReference type="Proteomes" id="UP000702425">
    <property type="component" value="Unassembled WGS sequence"/>
</dbReference>
<gene>
    <name evidence="1" type="ORF">E5S67_05784</name>
</gene>
<evidence type="ECO:0000313" key="2">
    <source>
        <dbReference type="Proteomes" id="UP000702425"/>
    </source>
</evidence>
<comment type="caution">
    <text evidence="1">The sequence shown here is derived from an EMBL/GenBank/DDBJ whole genome shotgun (WGS) entry which is preliminary data.</text>
</comment>
<reference evidence="1 2" key="1">
    <citation type="journal article" date="2020" name="Sci. Rep.">
        <title>A novel cyanobacterial geosmin producer, revising GeoA distribution and dispersion patterns in Bacteria.</title>
        <authorList>
            <person name="Churro C."/>
            <person name="Semedo-Aguiar A.P."/>
            <person name="Silva A.D."/>
            <person name="Pereira-Leal J.B."/>
            <person name="Leite R.B."/>
        </authorList>
    </citation>
    <scope>NUCLEOTIDE SEQUENCE [LARGE SCALE GENOMIC DNA]</scope>
    <source>
        <strain evidence="1 2">IPMA8</strain>
    </source>
</reference>
<evidence type="ECO:0000313" key="1">
    <source>
        <dbReference type="EMBL" id="NQE38002.1"/>
    </source>
</evidence>
<protein>
    <recommendedName>
        <fullName evidence="3">Cytosine deaminase</fullName>
    </recommendedName>
</protein>
<dbReference type="EMBL" id="SRRZ01000169">
    <property type="protein sequence ID" value="NQE38002.1"/>
    <property type="molecule type" value="Genomic_DNA"/>
</dbReference>